<proteinExistence type="predicted"/>
<accession>A0AA40A5P3</accession>
<dbReference type="RefSeq" id="XP_060293061.1">
    <property type="nucleotide sequence ID" value="XM_060434915.1"/>
</dbReference>
<keyword evidence="3" id="KW-1185">Reference proteome</keyword>
<organism evidence="2 3">
    <name type="scientific">Lasiosphaeria miniovina</name>
    <dbReference type="NCBI Taxonomy" id="1954250"/>
    <lineage>
        <taxon>Eukaryota</taxon>
        <taxon>Fungi</taxon>
        <taxon>Dikarya</taxon>
        <taxon>Ascomycota</taxon>
        <taxon>Pezizomycotina</taxon>
        <taxon>Sordariomycetes</taxon>
        <taxon>Sordariomycetidae</taxon>
        <taxon>Sordariales</taxon>
        <taxon>Lasiosphaeriaceae</taxon>
        <taxon>Lasiosphaeria</taxon>
    </lineage>
</organism>
<dbReference type="AlphaFoldDB" id="A0AA40A5P3"/>
<gene>
    <name evidence="2" type="ORF">B0T26DRAFT_422275</name>
</gene>
<feature type="compositionally biased region" description="Basic and acidic residues" evidence="1">
    <location>
        <begin position="306"/>
        <end position="317"/>
    </location>
</feature>
<dbReference type="GeneID" id="85318185"/>
<feature type="region of interest" description="Disordered" evidence="1">
    <location>
        <begin position="210"/>
        <end position="249"/>
    </location>
</feature>
<evidence type="ECO:0000313" key="3">
    <source>
        <dbReference type="Proteomes" id="UP001172101"/>
    </source>
</evidence>
<protein>
    <submittedName>
        <fullName evidence="2">Uncharacterized protein</fullName>
    </submittedName>
</protein>
<dbReference type="Proteomes" id="UP001172101">
    <property type="component" value="Unassembled WGS sequence"/>
</dbReference>
<feature type="region of interest" description="Disordered" evidence="1">
    <location>
        <begin position="364"/>
        <end position="383"/>
    </location>
</feature>
<sequence>MAGPDDARQVEPRVHRFSLESVFINGTVNGYRNSQLVLKMQIGLAPRRPYTGSQTRTPISRPLLMVHVKDRADELERLELDSFSLASADTESASQHTIDCFTTDHVLVFRYPKPTENNLCTLTVKFRTMPEFDTALQELRVLKLNIRHVRSSEGLNTASENALVGLLVVPTNDSLPVFRPFSHSPNLHSPSSSTASQSGTHAQYSPYMDGIMRYLPPSRPPSQPTGQALHLHSGRPSVTQRPATTMGIPGILGEGIYKISKISTTTSGRPRPRRPPITSRFQGSALYTVSKHLDKTLGSQDNVDAPGRKFLHEDRSHSTRTGEPGRSSANADSRQRSLTDKLPLIISHDKPQSLENLPSVLDEHQNAENNPHQPKRNRWKRLSEKTVDKDLLSRYNAAALHESQQASRMASIPEDSPLMPNDQFSSISRDRSSRFFSSRHEQLLRAASFDDKSYPHSKQTRMPSPGLVAHEIDPSNGKDDNLLLRIAGLNQEGLREATRLWEDLMEKGRHETDLVDDLETAFQIWAKYGEAWAKRLDKIAAATFQKMKHARDSKGAS</sequence>
<feature type="region of interest" description="Disordered" evidence="1">
    <location>
        <begin position="263"/>
        <end position="284"/>
    </location>
</feature>
<evidence type="ECO:0000313" key="2">
    <source>
        <dbReference type="EMBL" id="KAK0709757.1"/>
    </source>
</evidence>
<dbReference type="EMBL" id="JAUIRO010000006">
    <property type="protein sequence ID" value="KAK0709757.1"/>
    <property type="molecule type" value="Genomic_DNA"/>
</dbReference>
<evidence type="ECO:0000256" key="1">
    <source>
        <dbReference type="SAM" id="MobiDB-lite"/>
    </source>
</evidence>
<comment type="caution">
    <text evidence="2">The sequence shown here is derived from an EMBL/GenBank/DDBJ whole genome shotgun (WGS) entry which is preliminary data.</text>
</comment>
<name>A0AA40A5P3_9PEZI</name>
<feature type="region of interest" description="Disordered" evidence="1">
    <location>
        <begin position="297"/>
        <end position="336"/>
    </location>
</feature>
<reference evidence="2" key="1">
    <citation type="submission" date="2023-06" db="EMBL/GenBank/DDBJ databases">
        <title>Genome-scale phylogeny and comparative genomics of the fungal order Sordariales.</title>
        <authorList>
            <consortium name="Lawrence Berkeley National Laboratory"/>
            <person name="Hensen N."/>
            <person name="Bonometti L."/>
            <person name="Westerberg I."/>
            <person name="Brannstrom I.O."/>
            <person name="Guillou S."/>
            <person name="Cros-Aarteil S."/>
            <person name="Calhoun S."/>
            <person name="Haridas S."/>
            <person name="Kuo A."/>
            <person name="Mondo S."/>
            <person name="Pangilinan J."/>
            <person name="Riley R."/>
            <person name="LaButti K."/>
            <person name="Andreopoulos B."/>
            <person name="Lipzen A."/>
            <person name="Chen C."/>
            <person name="Yanf M."/>
            <person name="Daum C."/>
            <person name="Ng V."/>
            <person name="Clum A."/>
            <person name="Steindorff A."/>
            <person name="Ohm R."/>
            <person name="Martin F."/>
            <person name="Silar P."/>
            <person name="Natvig D."/>
            <person name="Lalanne C."/>
            <person name="Gautier V."/>
            <person name="Ament-velasquez S.L."/>
            <person name="Kruys A."/>
            <person name="Hutchinson M.I."/>
            <person name="Powell A.J."/>
            <person name="Barry K."/>
            <person name="Miller A.N."/>
            <person name="Grigoriev I.V."/>
            <person name="Debuchy R."/>
            <person name="Gladieux P."/>
            <person name="Thoren M.H."/>
            <person name="Johannesson H."/>
        </authorList>
    </citation>
    <scope>NUCLEOTIDE SEQUENCE</scope>
    <source>
        <strain evidence="2">SMH2392-1A</strain>
    </source>
</reference>